<dbReference type="Gene3D" id="1.25.40.90">
    <property type="match status" value="1"/>
</dbReference>
<evidence type="ECO:0000256" key="15">
    <source>
        <dbReference type="SAM" id="MobiDB-lite"/>
    </source>
</evidence>
<evidence type="ECO:0000256" key="12">
    <source>
        <dbReference type="ARBA" id="ARBA00061714"/>
    </source>
</evidence>
<dbReference type="PANTHER" id="PTHR10407">
    <property type="entry name" value="HUNTINGTIN INTERACTING PROTEIN 1"/>
    <property type="match status" value="1"/>
</dbReference>
<dbReference type="InterPro" id="IPR030224">
    <property type="entry name" value="Sla2_fam"/>
</dbReference>
<dbReference type="GO" id="GO:0042803">
    <property type="term" value="F:protein homodimerization activity"/>
    <property type="evidence" value="ECO:0007669"/>
    <property type="project" value="UniProtKB-ARBA"/>
</dbReference>
<dbReference type="Pfam" id="PF01608">
    <property type="entry name" value="I_LWEQ"/>
    <property type="match status" value="1"/>
</dbReference>
<dbReference type="GO" id="GO:0051015">
    <property type="term" value="F:actin filament binding"/>
    <property type="evidence" value="ECO:0007669"/>
    <property type="project" value="TreeGrafter"/>
</dbReference>
<evidence type="ECO:0000256" key="9">
    <source>
        <dbReference type="ARBA" id="ARBA00023203"/>
    </source>
</evidence>
<dbReference type="Pfam" id="PF07651">
    <property type="entry name" value="ANTH"/>
    <property type="match status" value="1"/>
</dbReference>
<dbReference type="Gene3D" id="1.20.1410.10">
    <property type="entry name" value="I/LWEQ domain"/>
    <property type="match status" value="1"/>
</dbReference>
<reference evidence="18" key="1">
    <citation type="submission" date="2025-08" db="UniProtKB">
        <authorList>
            <consortium name="Ensembl"/>
        </authorList>
    </citation>
    <scope>IDENTIFICATION</scope>
</reference>
<evidence type="ECO:0000259" key="16">
    <source>
        <dbReference type="PROSITE" id="PS50942"/>
    </source>
</evidence>
<keyword evidence="8" id="KW-0472">Membrane</keyword>
<feature type="region of interest" description="Disordered" evidence="15">
    <location>
        <begin position="1019"/>
        <end position="1072"/>
    </location>
</feature>
<evidence type="ECO:0000256" key="2">
    <source>
        <dbReference type="ARBA" id="ARBA00004640"/>
    </source>
</evidence>
<dbReference type="FunFam" id="1.20.5.1700:FF:000002">
    <property type="entry name" value="Huntingtin interacting protein 1"/>
    <property type="match status" value="1"/>
</dbReference>
<dbReference type="GO" id="GO:0043325">
    <property type="term" value="F:phosphatidylinositol-3,4-bisphosphate binding"/>
    <property type="evidence" value="ECO:0007669"/>
    <property type="project" value="UniProtKB-ARBA"/>
</dbReference>
<keyword evidence="5" id="KW-0254">Endocytosis</keyword>
<sequence>MRNPTEPGPGGSDSTTMSLPPEQSRPGSLLEKEAAAISISKAINTQEAPVKEKHARRIILGTHHEKGAFTFWSYAIGLPLPSSSILSWKFCHVLHKVLRDGHPNVLHDCQRYRSNIREIGDLWGHLHDRYGQLVNVYTKLLLTKISFHLKHPQFPAGLEVTDEVLEKAAGTDVNNIFQLTVEMFDYMDCELKLSESVFRQLNTAIAVSQMSSGQCRLAPLIQVIQDCSHLYHYTVKLLFKLHSCLPADTLQGHRDRFHEQFHSLRNFFRRASDMLYFKRLIQIPRLPEGPPNFLRASALAEHIKPVVVIPEEAPEDEEPENLIEISTGPPAGEPVVVADLFDQTFGPPNGSVKDDRDLQIESLKREVETLRSELEKIKLEAQRYISQLKGQVNALDGELEEQRKQKQKALVDNEQLRHELAQLRAAQLEGERSQGLREEAERKASATEVRYNKLKEKHNELVHVHAELLRKNADTAKQLTVTQQSQEEVARVKEQLAFQVEQVKRESELKLEEQSDQLEKLKRDLEAKARELAHVQEALSHTEQSQSELSSRLDTLSAEKDALSGAVRQREADLLVAQSLVRETEAALSQEQQRSSREQGELQGRLAEKESQEQGLRQRLLDDQFAVLRGTAAEAAGILQDAVSKLDDPLYLRCTSSPDYLVSRAQEALDAVSALEEGHAQYLTSLADASTLVAALTRFSHLAADTIVNGGATSHLAPTDPADRLIDTCRECGARALELMGQLQDRQALQHIQAGLVRTPLQGILQLGQELKPKSLDVRQEELGAMVDKEMAATSAAIEEAVRRIEDMMNQARHASSGVKLEVNERILNSCTDLMKAIRLLVTTSTSLQKEIVESGRGAATQQEFYAKNSRWTEGLISASKAVGWGATQLVEAADKVVLHTGKYEELIVCSHEIAASTAQLVAASKVKADKNSPHLSRLQECSRMVNERAANVVASTKSGQEQIEDRDTMDFSGLSLIKLKKQEMETQVRVLELEKTLDAERMRLGELRKQHYVLAGAAGSPGEEAASRPSTAPRSVATKKPPLAQKPSVAPRQDHQLDKKDGIYSAQLVNY</sequence>
<evidence type="ECO:0000256" key="14">
    <source>
        <dbReference type="SAM" id="Coils"/>
    </source>
</evidence>
<accession>A0A2K6U6S0</accession>
<protein>
    <recommendedName>
        <fullName evidence="13">Huntingtin-interacting protein 1-related protein</fullName>
    </recommendedName>
</protein>
<evidence type="ECO:0000256" key="13">
    <source>
        <dbReference type="ARBA" id="ARBA00073599"/>
    </source>
</evidence>
<feature type="region of interest" description="Disordered" evidence="15">
    <location>
        <begin position="587"/>
        <end position="615"/>
    </location>
</feature>
<dbReference type="InterPro" id="IPR002558">
    <property type="entry name" value="ILWEQ_dom"/>
</dbReference>
<dbReference type="GO" id="GO:0030100">
    <property type="term" value="P:regulation of endocytosis"/>
    <property type="evidence" value="ECO:0007669"/>
    <property type="project" value="UniProtKB-ARBA"/>
</dbReference>
<dbReference type="Ensembl" id="ENSSBOT00000044485.1">
    <property type="protein sequence ID" value="ENSSBOP00000027607.1"/>
    <property type="gene ID" value="ENSSBOG00000030180.1"/>
</dbReference>
<dbReference type="Gene3D" id="6.10.250.920">
    <property type="match status" value="1"/>
</dbReference>
<feature type="domain" description="ENTH" evidence="16">
    <location>
        <begin position="27"/>
        <end position="155"/>
    </location>
</feature>
<feature type="coiled-coil region" evidence="14">
    <location>
        <begin position="504"/>
        <end position="538"/>
    </location>
</feature>
<dbReference type="Gene3D" id="1.20.5.1700">
    <property type="match status" value="1"/>
</dbReference>
<dbReference type="FunFam" id="1.25.40.90:FF:000012">
    <property type="entry name" value="Huntingtin interacting protein 1-related"/>
    <property type="match status" value="1"/>
</dbReference>
<comment type="function">
    <text evidence="11">Component of clathrin-coated pits and vesicles, that may link the endocytic machinery to the actin cytoskeleton. Binds 3-phosphoinositides (via ENTH domain). May act through the ENTH domain to promote cell survival by stabilizing receptor tyrosine kinases following ligand-induced endocytosis.</text>
</comment>
<dbReference type="GO" id="GO:0032051">
    <property type="term" value="F:clathrin light chain binding"/>
    <property type="evidence" value="ECO:0007669"/>
    <property type="project" value="TreeGrafter"/>
</dbReference>
<dbReference type="GO" id="GO:0006898">
    <property type="term" value="P:receptor-mediated endocytosis"/>
    <property type="evidence" value="ECO:0007669"/>
    <property type="project" value="UniProtKB-ARBA"/>
</dbReference>
<dbReference type="PROSITE" id="PS50945">
    <property type="entry name" value="I_LWEQ"/>
    <property type="match status" value="1"/>
</dbReference>
<feature type="compositionally biased region" description="Basic and acidic residues" evidence="15">
    <location>
        <begin position="594"/>
        <end position="612"/>
    </location>
</feature>
<dbReference type="InterPro" id="IPR035964">
    <property type="entry name" value="I/LWEQ_dom_sf"/>
</dbReference>
<dbReference type="PANTHER" id="PTHR10407:SF10">
    <property type="entry name" value="HUNTINGTIN-INTERACTING PROTEIN 1-RELATED PROTEIN"/>
    <property type="match status" value="1"/>
</dbReference>
<dbReference type="Proteomes" id="UP000233220">
    <property type="component" value="Unplaced"/>
</dbReference>
<dbReference type="GO" id="GO:0045742">
    <property type="term" value="P:positive regulation of epidermal growth factor receptor signaling pathway"/>
    <property type="evidence" value="ECO:0007669"/>
    <property type="project" value="UniProtKB-ARBA"/>
</dbReference>
<dbReference type="GO" id="GO:0061024">
    <property type="term" value="P:membrane organization"/>
    <property type="evidence" value="ECO:0007669"/>
    <property type="project" value="UniProtKB-ARBA"/>
</dbReference>
<dbReference type="GeneTree" id="ENSGT00940000153594"/>
<feature type="domain" description="I/LWEQ" evidence="17">
    <location>
        <begin position="775"/>
        <end position="1016"/>
    </location>
</feature>
<dbReference type="GO" id="GO:0030665">
    <property type="term" value="C:clathrin-coated vesicle membrane"/>
    <property type="evidence" value="ECO:0007669"/>
    <property type="project" value="UniProtKB-SubCell"/>
</dbReference>
<comment type="subcellular location">
    <subcellularLocation>
        <location evidence="1">Cytoplasm</location>
        <location evidence="1">Perinuclear region</location>
    </subcellularLocation>
    <subcellularLocation>
        <location evidence="2">Cytoplasmic vesicle</location>
        <location evidence="2">Clathrin-coated vesicle membrane</location>
    </subcellularLocation>
</comment>
<dbReference type="GO" id="GO:0051050">
    <property type="term" value="P:positive regulation of transport"/>
    <property type="evidence" value="ECO:0007669"/>
    <property type="project" value="UniProtKB-ARBA"/>
</dbReference>
<dbReference type="GO" id="GO:0051130">
    <property type="term" value="P:positive regulation of cellular component organization"/>
    <property type="evidence" value="ECO:0007669"/>
    <property type="project" value="UniProtKB-ARBA"/>
</dbReference>
<dbReference type="AlphaFoldDB" id="A0A2K6U6S0"/>
<evidence type="ECO:0000256" key="1">
    <source>
        <dbReference type="ARBA" id="ARBA00004556"/>
    </source>
</evidence>
<name>A0A2K6U6S0_SAIBB</name>
<keyword evidence="7 14" id="KW-0175">Coiled coil</keyword>
<dbReference type="InterPro" id="IPR011417">
    <property type="entry name" value="ANTH_dom"/>
</dbReference>
<evidence type="ECO:0000313" key="19">
    <source>
        <dbReference type="Proteomes" id="UP000233220"/>
    </source>
</evidence>
<evidence type="ECO:0000313" key="18">
    <source>
        <dbReference type="Ensembl" id="ENSSBOP00000027607.1"/>
    </source>
</evidence>
<dbReference type="PROSITE" id="PS50942">
    <property type="entry name" value="ENTH"/>
    <property type="match status" value="1"/>
</dbReference>
<dbReference type="GO" id="GO:0007015">
    <property type="term" value="P:actin filament organization"/>
    <property type="evidence" value="ECO:0007669"/>
    <property type="project" value="TreeGrafter"/>
</dbReference>
<evidence type="ECO:0000256" key="4">
    <source>
        <dbReference type="ARBA" id="ARBA00022490"/>
    </source>
</evidence>
<organism evidence="18 19">
    <name type="scientific">Saimiri boliviensis boliviensis</name>
    <name type="common">Bolivian squirrel monkey</name>
    <dbReference type="NCBI Taxonomy" id="39432"/>
    <lineage>
        <taxon>Eukaryota</taxon>
        <taxon>Metazoa</taxon>
        <taxon>Chordata</taxon>
        <taxon>Craniata</taxon>
        <taxon>Vertebrata</taxon>
        <taxon>Euteleostomi</taxon>
        <taxon>Mammalia</taxon>
        <taxon>Eutheria</taxon>
        <taxon>Euarchontoglires</taxon>
        <taxon>Primates</taxon>
        <taxon>Haplorrhini</taxon>
        <taxon>Platyrrhini</taxon>
        <taxon>Cebidae</taxon>
        <taxon>Saimiriinae</taxon>
        <taxon>Saimiri</taxon>
    </lineage>
</organism>
<dbReference type="GO" id="GO:0048268">
    <property type="term" value="P:clathrin coat assembly"/>
    <property type="evidence" value="ECO:0007669"/>
    <property type="project" value="TreeGrafter"/>
</dbReference>
<feature type="region of interest" description="Disordered" evidence="15">
    <location>
        <begin position="1"/>
        <end position="28"/>
    </location>
</feature>
<proteinExistence type="inferred from homology"/>
<comment type="similarity">
    <text evidence="3">Belongs to the SLA2 family.</text>
</comment>
<comment type="subunit">
    <text evidence="12">Homodimer. Interacts with actin; homodimerization promotes actin binding. Interacts with CLTB. Interacts with HIP1. Interacts (via ENTH and I/LWEQ domains) with BCL2L10.</text>
</comment>
<dbReference type="GO" id="GO:0048471">
    <property type="term" value="C:perinuclear region of cytoplasm"/>
    <property type="evidence" value="ECO:0007669"/>
    <property type="project" value="UniProtKB-SubCell"/>
</dbReference>
<gene>
    <name evidence="18" type="primary">HIP1R</name>
</gene>
<dbReference type="SUPFAM" id="SSF109885">
    <property type="entry name" value="I/LWEQ domain"/>
    <property type="match status" value="1"/>
</dbReference>
<evidence type="ECO:0000256" key="7">
    <source>
        <dbReference type="ARBA" id="ARBA00023054"/>
    </source>
</evidence>
<dbReference type="GO" id="GO:0030837">
    <property type="term" value="P:negative regulation of actin filament polymerization"/>
    <property type="evidence" value="ECO:0007669"/>
    <property type="project" value="UniProtKB-ARBA"/>
</dbReference>
<feature type="coiled-coil region" evidence="14">
    <location>
        <begin position="353"/>
        <end position="457"/>
    </location>
</feature>
<dbReference type="GO" id="GO:2000588">
    <property type="term" value="P:positive regulation of platelet-derived growth factor receptor-beta signaling pathway"/>
    <property type="evidence" value="ECO:0007669"/>
    <property type="project" value="UniProtKB-ARBA"/>
</dbReference>
<dbReference type="Pfam" id="PF16515">
    <property type="entry name" value="HIP1_clath_bdg"/>
    <property type="match status" value="1"/>
</dbReference>
<evidence type="ECO:0000259" key="17">
    <source>
        <dbReference type="PROSITE" id="PS50945"/>
    </source>
</evidence>
<dbReference type="InterPro" id="IPR008942">
    <property type="entry name" value="ENTH_VHS"/>
</dbReference>
<evidence type="ECO:0000256" key="3">
    <source>
        <dbReference type="ARBA" id="ARBA00010135"/>
    </source>
</evidence>
<keyword evidence="19" id="KW-1185">Reference proteome</keyword>
<dbReference type="GO" id="GO:0080025">
    <property type="term" value="F:phosphatidylinositol-3,5-bisphosphate binding"/>
    <property type="evidence" value="ECO:0007669"/>
    <property type="project" value="UniProtKB-ARBA"/>
</dbReference>
<dbReference type="CDD" id="cd17014">
    <property type="entry name" value="ANTH_N_HIP1R"/>
    <property type="match status" value="1"/>
</dbReference>
<dbReference type="FunFam" id="1.20.1410.10:FF:000002">
    <property type="entry name" value="Huntingtin interacting protein 1"/>
    <property type="match status" value="1"/>
</dbReference>
<feature type="compositionally biased region" description="Basic and acidic residues" evidence="15">
    <location>
        <begin position="1053"/>
        <end position="1063"/>
    </location>
</feature>
<evidence type="ECO:0000256" key="10">
    <source>
        <dbReference type="ARBA" id="ARBA00023329"/>
    </source>
</evidence>
<keyword evidence="9" id="KW-0009">Actin-binding</keyword>
<dbReference type="GO" id="GO:0030864">
    <property type="term" value="C:cortical actin cytoskeleton"/>
    <property type="evidence" value="ECO:0007669"/>
    <property type="project" value="TreeGrafter"/>
</dbReference>
<dbReference type="InterPro" id="IPR032422">
    <property type="entry name" value="HIP1_clath-bd"/>
</dbReference>
<dbReference type="SUPFAM" id="SSF48464">
    <property type="entry name" value="ENTH/VHS domain"/>
    <property type="match status" value="1"/>
</dbReference>
<feature type="coiled-coil region" evidence="14">
    <location>
        <begin position="975"/>
        <end position="1011"/>
    </location>
</feature>
<keyword evidence="4" id="KW-0963">Cytoplasm</keyword>
<keyword evidence="6" id="KW-0007">Acetylation</keyword>
<dbReference type="SMART" id="SM00307">
    <property type="entry name" value="ILWEQ"/>
    <property type="match status" value="1"/>
</dbReference>
<evidence type="ECO:0000256" key="11">
    <source>
        <dbReference type="ARBA" id="ARBA00059997"/>
    </source>
</evidence>
<keyword evidence="10" id="KW-0968">Cytoplasmic vesicle</keyword>
<evidence type="ECO:0000256" key="8">
    <source>
        <dbReference type="ARBA" id="ARBA00023136"/>
    </source>
</evidence>
<dbReference type="GO" id="GO:0035615">
    <property type="term" value="F:clathrin adaptor activity"/>
    <property type="evidence" value="ECO:0007669"/>
    <property type="project" value="TreeGrafter"/>
</dbReference>
<dbReference type="SMART" id="SM00273">
    <property type="entry name" value="ENTH"/>
    <property type="match status" value="1"/>
</dbReference>
<evidence type="ECO:0000256" key="6">
    <source>
        <dbReference type="ARBA" id="ARBA00022990"/>
    </source>
</evidence>
<reference evidence="18" key="2">
    <citation type="submission" date="2025-09" db="UniProtKB">
        <authorList>
            <consortium name="Ensembl"/>
        </authorList>
    </citation>
    <scope>IDENTIFICATION</scope>
</reference>
<evidence type="ECO:0000256" key="5">
    <source>
        <dbReference type="ARBA" id="ARBA00022583"/>
    </source>
</evidence>
<dbReference type="InterPro" id="IPR013809">
    <property type="entry name" value="ENTH"/>
</dbReference>